<dbReference type="Gene3D" id="2.60.40.640">
    <property type="match status" value="1"/>
</dbReference>
<dbReference type="Proteomes" id="UP000694388">
    <property type="component" value="Unplaced"/>
</dbReference>
<dbReference type="InterPro" id="IPR000698">
    <property type="entry name" value="Arrestin"/>
</dbReference>
<dbReference type="GO" id="GO:0005737">
    <property type="term" value="C:cytoplasm"/>
    <property type="evidence" value="ECO:0007669"/>
    <property type="project" value="TreeGrafter"/>
</dbReference>
<feature type="domain" description="Arrestin C-terminal-like" evidence="2">
    <location>
        <begin position="101"/>
        <end position="259"/>
    </location>
</feature>
<reference evidence="3" key="1">
    <citation type="submission" date="2025-08" db="UniProtKB">
        <authorList>
            <consortium name="Ensembl"/>
        </authorList>
    </citation>
    <scope>IDENTIFICATION</scope>
</reference>
<sequence length="336" mass="37692">MMPDCIKSMRNVQRDGPDVISDIHCWIPQNLPCSVTLQPGPEDTGKACGVDYEIKAFCGDRTEEKSDKWDTVRLVIRKVQFAPERPGPQPRAEATRQFMMSDEPLHIEASLDKAIYYHGKPISINVHIRNHTMKTVRRIIISVRQYTDICLFNTAQYKCSVASEEADISVGPSSTLCKVFTLTPLLSNNRNKQGLALDGKLKHEDTNLASSTVWQEGANKDMLGILVSYRVKVKALTWRAGVPRGLSVELPFTLMHPKPPVQSPGNLLFRVLYCFCLIHIVAHSCSPTQLHISALHYSLPSFDLGLGLSMYPEPTCLNRVFQAVRQLWSRSGTTRS</sequence>
<keyword evidence="4" id="KW-1185">Reference proteome</keyword>
<dbReference type="PANTHER" id="PTHR11792">
    <property type="entry name" value="ARRESTIN"/>
    <property type="match status" value="1"/>
</dbReference>
<organism evidence="3 4">
    <name type="scientific">Eptatretus burgeri</name>
    <name type="common">Inshore hagfish</name>
    <dbReference type="NCBI Taxonomy" id="7764"/>
    <lineage>
        <taxon>Eukaryota</taxon>
        <taxon>Metazoa</taxon>
        <taxon>Chordata</taxon>
        <taxon>Craniata</taxon>
        <taxon>Vertebrata</taxon>
        <taxon>Cyclostomata</taxon>
        <taxon>Myxini</taxon>
        <taxon>Myxiniformes</taxon>
        <taxon>Myxinidae</taxon>
        <taxon>Eptatretinae</taxon>
        <taxon>Eptatretus</taxon>
    </lineage>
</organism>
<dbReference type="FunFam" id="2.60.40.640:FF:000036">
    <property type="entry name" value="beta-arrestin-2 isoform X2"/>
    <property type="match status" value="1"/>
</dbReference>
<dbReference type="Pfam" id="PF00339">
    <property type="entry name" value="Arrestin_N"/>
    <property type="match status" value="1"/>
</dbReference>
<dbReference type="InterPro" id="IPR011021">
    <property type="entry name" value="Arrestin-like_N"/>
</dbReference>
<dbReference type="GO" id="GO:0007165">
    <property type="term" value="P:signal transduction"/>
    <property type="evidence" value="ECO:0007669"/>
    <property type="project" value="InterPro"/>
</dbReference>
<evidence type="ECO:0000313" key="3">
    <source>
        <dbReference type="Ensembl" id="ENSEBUP00000024503.1"/>
    </source>
</evidence>
<dbReference type="InterPro" id="IPR014756">
    <property type="entry name" value="Ig_E-set"/>
</dbReference>
<dbReference type="PRINTS" id="PR00309">
    <property type="entry name" value="ARRESTIN"/>
</dbReference>
<dbReference type="Gene3D" id="2.60.40.840">
    <property type="match status" value="1"/>
</dbReference>
<proteinExistence type="inferred from homology"/>
<dbReference type="SMART" id="SM01017">
    <property type="entry name" value="Arrestin_C"/>
    <property type="match status" value="1"/>
</dbReference>
<dbReference type="InterPro" id="IPR011022">
    <property type="entry name" value="Arrestin_C-like"/>
</dbReference>
<dbReference type="GO" id="GO:0002031">
    <property type="term" value="P:G protein-coupled receptor internalization"/>
    <property type="evidence" value="ECO:0007669"/>
    <property type="project" value="TreeGrafter"/>
</dbReference>
<dbReference type="InterPro" id="IPR014753">
    <property type="entry name" value="Arrestin_N"/>
</dbReference>
<dbReference type="AlphaFoldDB" id="A0A8C4R5K0"/>
<dbReference type="PANTHER" id="PTHR11792:SF17">
    <property type="entry name" value="KURTZ ARRESTIN"/>
    <property type="match status" value="1"/>
</dbReference>
<accession>A0A8C4R5K0</accession>
<reference evidence="3" key="2">
    <citation type="submission" date="2025-09" db="UniProtKB">
        <authorList>
            <consortium name="Ensembl"/>
        </authorList>
    </citation>
    <scope>IDENTIFICATION</scope>
</reference>
<dbReference type="InterPro" id="IPR014752">
    <property type="entry name" value="Arrestin-like_C"/>
</dbReference>
<dbReference type="Pfam" id="PF02752">
    <property type="entry name" value="Arrestin_C"/>
    <property type="match status" value="1"/>
</dbReference>
<evidence type="ECO:0000313" key="4">
    <source>
        <dbReference type="Proteomes" id="UP000694388"/>
    </source>
</evidence>
<protein>
    <submittedName>
        <fullName evidence="3">Arrestin, beta 2a</fullName>
    </submittedName>
</protein>
<dbReference type="GO" id="GO:0001664">
    <property type="term" value="F:G protein-coupled receptor binding"/>
    <property type="evidence" value="ECO:0007669"/>
    <property type="project" value="TreeGrafter"/>
</dbReference>
<dbReference type="GeneTree" id="ENSGT00950000182887"/>
<dbReference type="SUPFAM" id="SSF81296">
    <property type="entry name" value="E set domains"/>
    <property type="match status" value="2"/>
</dbReference>
<evidence type="ECO:0000256" key="1">
    <source>
        <dbReference type="ARBA" id="ARBA00005298"/>
    </source>
</evidence>
<comment type="similarity">
    <text evidence="1">Belongs to the arrestin family.</text>
</comment>
<evidence type="ECO:0000259" key="2">
    <source>
        <dbReference type="SMART" id="SM01017"/>
    </source>
</evidence>
<name>A0A8C4R5K0_EPTBU</name>
<dbReference type="Ensembl" id="ENSEBUT00000025078.1">
    <property type="protein sequence ID" value="ENSEBUP00000024503.1"/>
    <property type="gene ID" value="ENSEBUG00000015105.1"/>
</dbReference>